<keyword evidence="2" id="KW-0479">Metal-binding</keyword>
<feature type="region of interest" description="Disordered" evidence="3">
    <location>
        <begin position="242"/>
        <end position="261"/>
    </location>
</feature>
<comment type="similarity">
    <text evidence="2">Belongs to the trehalose phosphatase family.</text>
</comment>
<keyword evidence="1 2" id="KW-0378">Hydrolase</keyword>
<keyword evidence="2" id="KW-0460">Magnesium</keyword>
<dbReference type="GO" id="GO:0004805">
    <property type="term" value="F:trehalose-phosphatase activity"/>
    <property type="evidence" value="ECO:0007669"/>
    <property type="project" value="UniProtKB-EC"/>
</dbReference>
<comment type="function">
    <text evidence="2">Removes the phosphate from trehalose 6-phosphate to produce free trehalose.</text>
</comment>
<dbReference type="InterPro" id="IPR003337">
    <property type="entry name" value="Trehalose_PPase"/>
</dbReference>
<feature type="compositionally biased region" description="Basic and acidic residues" evidence="3">
    <location>
        <begin position="249"/>
        <end position="261"/>
    </location>
</feature>
<dbReference type="AlphaFoldDB" id="A0A931N172"/>
<reference evidence="4" key="1">
    <citation type="submission" date="2020-12" db="EMBL/GenBank/DDBJ databases">
        <title>Methylobrevis albus sp. nov., isolated from fresh water lack sediment.</title>
        <authorList>
            <person name="Zou Q."/>
        </authorList>
    </citation>
    <scope>NUCLEOTIDE SEQUENCE</scope>
    <source>
        <strain evidence="4">L22</strain>
    </source>
</reference>
<dbReference type="InterPro" id="IPR036412">
    <property type="entry name" value="HAD-like_sf"/>
</dbReference>
<dbReference type="Proteomes" id="UP000631694">
    <property type="component" value="Unassembled WGS sequence"/>
</dbReference>
<evidence type="ECO:0000313" key="5">
    <source>
        <dbReference type="Proteomes" id="UP000631694"/>
    </source>
</evidence>
<comment type="catalytic activity">
    <reaction evidence="2">
        <text>alpha,alpha-trehalose 6-phosphate + H2O = alpha,alpha-trehalose + phosphate</text>
        <dbReference type="Rhea" id="RHEA:23420"/>
        <dbReference type="ChEBI" id="CHEBI:15377"/>
        <dbReference type="ChEBI" id="CHEBI:16551"/>
        <dbReference type="ChEBI" id="CHEBI:43474"/>
        <dbReference type="ChEBI" id="CHEBI:58429"/>
        <dbReference type="EC" id="3.1.3.12"/>
    </reaction>
</comment>
<dbReference type="PANTHER" id="PTHR43768:SF3">
    <property type="entry name" value="TREHALOSE 6-PHOSPHATE PHOSPHATASE"/>
    <property type="match status" value="1"/>
</dbReference>
<dbReference type="SUPFAM" id="SSF56784">
    <property type="entry name" value="HAD-like"/>
    <property type="match status" value="1"/>
</dbReference>
<sequence length="261" mass="27464">MIAPPRIADAALFLDFDGTLVELAPRPDAVRVPAGTVVRLERLADRLDGALAIVSGRPIAEIDAFLAPARFTVGGLHGLEWREDFSLPVQALAPPPSIAAVRGRIDRTFAVADGILVEDKGSAIAVHYRSAPEREAEVRAAVIAAVDGFDDLSLILGKMVVEVKPRAASKATVVERFLTLARFSGRTPVFVGDDATDEDGMRAAIAAGGYGVKVGEGDSVAGFRLATVADVHAWLEDLPPSRQGAGRASVEDPVSREGAVR</sequence>
<dbReference type="InterPro" id="IPR044651">
    <property type="entry name" value="OTSB-like"/>
</dbReference>
<gene>
    <name evidence="4" type="primary">otsB</name>
    <name evidence="4" type="ORF">I5731_17040</name>
</gene>
<comment type="pathway">
    <text evidence="2">Glycan biosynthesis; trehalose biosynthesis.</text>
</comment>
<comment type="caution">
    <text evidence="4">The sequence shown here is derived from an EMBL/GenBank/DDBJ whole genome shotgun (WGS) entry which is preliminary data.</text>
</comment>
<protein>
    <recommendedName>
        <fullName evidence="2">Trehalose 6-phosphate phosphatase</fullName>
        <ecNumber evidence="2">3.1.3.12</ecNumber>
    </recommendedName>
</protein>
<dbReference type="GO" id="GO:0046872">
    <property type="term" value="F:metal ion binding"/>
    <property type="evidence" value="ECO:0007669"/>
    <property type="project" value="UniProtKB-KW"/>
</dbReference>
<dbReference type="InterPro" id="IPR023214">
    <property type="entry name" value="HAD_sf"/>
</dbReference>
<evidence type="ECO:0000256" key="1">
    <source>
        <dbReference type="ARBA" id="ARBA00022801"/>
    </source>
</evidence>
<dbReference type="CDD" id="cd01627">
    <property type="entry name" value="HAD_TPP"/>
    <property type="match status" value="1"/>
</dbReference>
<dbReference type="Gene3D" id="3.30.70.1020">
    <property type="entry name" value="Trehalose-6-phosphate phosphatase related protein, domain 2"/>
    <property type="match status" value="1"/>
</dbReference>
<evidence type="ECO:0000313" key="4">
    <source>
        <dbReference type="EMBL" id="MBH0239531.1"/>
    </source>
</evidence>
<dbReference type="GO" id="GO:0005992">
    <property type="term" value="P:trehalose biosynthetic process"/>
    <property type="evidence" value="ECO:0007669"/>
    <property type="project" value="InterPro"/>
</dbReference>
<comment type="cofactor">
    <cofactor evidence="2">
        <name>Mg(2+)</name>
        <dbReference type="ChEBI" id="CHEBI:18420"/>
    </cofactor>
</comment>
<proteinExistence type="inferred from homology"/>
<dbReference type="Gene3D" id="3.40.50.1000">
    <property type="entry name" value="HAD superfamily/HAD-like"/>
    <property type="match status" value="1"/>
</dbReference>
<evidence type="ECO:0000256" key="3">
    <source>
        <dbReference type="SAM" id="MobiDB-lite"/>
    </source>
</evidence>
<dbReference type="Pfam" id="PF02358">
    <property type="entry name" value="Trehalose_PPase"/>
    <property type="match status" value="1"/>
</dbReference>
<dbReference type="EMBL" id="JADZLT010000055">
    <property type="protein sequence ID" value="MBH0239531.1"/>
    <property type="molecule type" value="Genomic_DNA"/>
</dbReference>
<dbReference type="RefSeq" id="WP_197312619.1">
    <property type="nucleotide sequence ID" value="NZ_JADZLT010000055.1"/>
</dbReference>
<accession>A0A931N172</accession>
<dbReference type="NCBIfam" id="TIGR00685">
    <property type="entry name" value="T6PP"/>
    <property type="match status" value="1"/>
</dbReference>
<keyword evidence="5" id="KW-1185">Reference proteome</keyword>
<organism evidence="4 5">
    <name type="scientific">Methylobrevis albus</name>
    <dbReference type="NCBI Taxonomy" id="2793297"/>
    <lineage>
        <taxon>Bacteria</taxon>
        <taxon>Pseudomonadati</taxon>
        <taxon>Pseudomonadota</taxon>
        <taxon>Alphaproteobacteria</taxon>
        <taxon>Hyphomicrobiales</taxon>
        <taxon>Pleomorphomonadaceae</taxon>
        <taxon>Methylobrevis</taxon>
    </lineage>
</organism>
<evidence type="ECO:0000256" key="2">
    <source>
        <dbReference type="RuleBase" id="RU361117"/>
    </source>
</evidence>
<dbReference type="EC" id="3.1.3.12" evidence="2"/>
<dbReference type="PANTHER" id="PTHR43768">
    <property type="entry name" value="TREHALOSE 6-PHOSPHATE PHOSPHATASE"/>
    <property type="match status" value="1"/>
</dbReference>
<name>A0A931N172_9HYPH</name>